<dbReference type="AlphaFoldDB" id="A0A438IGQ9"/>
<organism evidence="7 8">
    <name type="scientific">Vitis vinifera</name>
    <name type="common">Grape</name>
    <dbReference type="NCBI Taxonomy" id="29760"/>
    <lineage>
        <taxon>Eukaryota</taxon>
        <taxon>Viridiplantae</taxon>
        <taxon>Streptophyta</taxon>
        <taxon>Embryophyta</taxon>
        <taxon>Tracheophyta</taxon>
        <taxon>Spermatophyta</taxon>
        <taxon>Magnoliopsida</taxon>
        <taxon>eudicotyledons</taxon>
        <taxon>Gunneridae</taxon>
        <taxon>Pentapetalae</taxon>
        <taxon>rosids</taxon>
        <taxon>Vitales</taxon>
        <taxon>Vitaceae</taxon>
        <taxon>Viteae</taxon>
        <taxon>Vitis</taxon>
    </lineage>
</organism>
<dbReference type="PIRSF" id="PIRSF005739">
    <property type="entry name" value="O-mtase"/>
    <property type="match status" value="1"/>
</dbReference>
<dbReference type="InterPro" id="IPR029063">
    <property type="entry name" value="SAM-dependent_MTases_sf"/>
</dbReference>
<dbReference type="InterPro" id="IPR036390">
    <property type="entry name" value="WH_DNA-bd_sf"/>
</dbReference>
<keyword evidence="3" id="KW-0949">S-adenosyl-L-methionine</keyword>
<feature type="domain" description="O-methyltransferase C-terminal" evidence="5">
    <location>
        <begin position="162"/>
        <end position="308"/>
    </location>
</feature>
<dbReference type="Gene3D" id="3.40.50.150">
    <property type="entry name" value="Vaccinia Virus protein VP39"/>
    <property type="match status" value="1"/>
</dbReference>
<feature type="active site" description="Proton acceptor" evidence="4">
    <location>
        <position position="230"/>
    </location>
</feature>
<dbReference type="InterPro" id="IPR001077">
    <property type="entry name" value="COMT_C"/>
</dbReference>
<dbReference type="GO" id="GO:0032259">
    <property type="term" value="P:methylation"/>
    <property type="evidence" value="ECO:0007669"/>
    <property type="project" value="UniProtKB-KW"/>
</dbReference>
<dbReference type="CDD" id="cd02440">
    <property type="entry name" value="AdoMet_MTases"/>
    <property type="match status" value="1"/>
</dbReference>
<evidence type="ECO:0000259" key="5">
    <source>
        <dbReference type="Pfam" id="PF00891"/>
    </source>
</evidence>
<keyword evidence="1 7" id="KW-0489">Methyltransferase</keyword>
<dbReference type="FunFam" id="3.40.50.150:FF:000057">
    <property type="entry name" value="O-methyltransferase ZRP4"/>
    <property type="match status" value="1"/>
</dbReference>
<dbReference type="Proteomes" id="UP000288805">
    <property type="component" value="Unassembled WGS sequence"/>
</dbReference>
<dbReference type="InterPro" id="IPR016461">
    <property type="entry name" value="COMT-like"/>
</dbReference>
<comment type="caution">
    <text evidence="7">The sequence shown here is derived from an EMBL/GenBank/DDBJ whole genome shotgun (WGS) entry which is preliminary data.</text>
</comment>
<dbReference type="GO" id="GO:0046983">
    <property type="term" value="F:protein dimerization activity"/>
    <property type="evidence" value="ECO:0007669"/>
    <property type="project" value="InterPro"/>
</dbReference>
<dbReference type="FunFam" id="1.10.10.10:FF:000213">
    <property type="entry name" value="Coniferyl alcohol 9-O-methyltransferase"/>
    <property type="match status" value="1"/>
</dbReference>
<dbReference type="Gene3D" id="1.10.10.10">
    <property type="entry name" value="Winged helix-like DNA-binding domain superfamily/Winged helix DNA-binding domain"/>
    <property type="match status" value="1"/>
</dbReference>
<dbReference type="GO" id="GO:0008757">
    <property type="term" value="F:S-adenosylmethionine-dependent methyltransferase activity"/>
    <property type="evidence" value="ECO:0007669"/>
    <property type="project" value="UniProtKB-ARBA"/>
</dbReference>
<keyword evidence="2 7" id="KW-0808">Transferase</keyword>
<dbReference type="InterPro" id="IPR036388">
    <property type="entry name" value="WH-like_DNA-bd_sf"/>
</dbReference>
<evidence type="ECO:0000256" key="3">
    <source>
        <dbReference type="ARBA" id="ARBA00022691"/>
    </source>
</evidence>
<proteinExistence type="predicted"/>
<accession>A0A438IGQ9</accession>
<evidence type="ECO:0000256" key="2">
    <source>
        <dbReference type="ARBA" id="ARBA00022679"/>
    </source>
</evidence>
<dbReference type="EMBL" id="QGNW01000111">
    <property type="protein sequence ID" value="RVW95920.1"/>
    <property type="molecule type" value="Genomic_DNA"/>
</dbReference>
<dbReference type="SUPFAM" id="SSF46785">
    <property type="entry name" value="Winged helix' DNA-binding domain"/>
    <property type="match status" value="1"/>
</dbReference>
<evidence type="ECO:0000313" key="7">
    <source>
        <dbReference type="EMBL" id="RVW95920.1"/>
    </source>
</evidence>
<protein>
    <submittedName>
        <fullName evidence="7">Trans-resveratrol di-O-methyltransferase</fullName>
    </submittedName>
</protein>
<reference evidence="7 8" key="1">
    <citation type="journal article" date="2018" name="PLoS Genet.">
        <title>Population sequencing reveals clonal diversity and ancestral inbreeding in the grapevine cultivar Chardonnay.</title>
        <authorList>
            <person name="Roach M.J."/>
            <person name="Johnson D.L."/>
            <person name="Bohlmann J."/>
            <person name="van Vuuren H.J."/>
            <person name="Jones S.J."/>
            <person name="Pretorius I.S."/>
            <person name="Schmidt S.A."/>
            <person name="Borneman A.R."/>
        </authorList>
    </citation>
    <scope>NUCLEOTIDE SEQUENCE [LARGE SCALE GENOMIC DNA]</scope>
    <source>
        <strain evidence="8">cv. Chardonnay</strain>
        <tissue evidence="7">Leaf</tissue>
    </source>
</reference>
<name>A0A438IGQ9_VITVI</name>
<gene>
    <name evidence="7" type="primary">ROMT_15</name>
    <name evidence="7" type="ORF">CK203_025726</name>
</gene>
<dbReference type="GO" id="GO:0008171">
    <property type="term" value="F:O-methyltransferase activity"/>
    <property type="evidence" value="ECO:0007669"/>
    <property type="project" value="InterPro"/>
</dbReference>
<dbReference type="InterPro" id="IPR012967">
    <property type="entry name" value="COMT_dimerisation"/>
</dbReference>
<feature type="domain" description="O-methyltransferase dimerisation" evidence="6">
    <location>
        <begin position="21"/>
        <end position="106"/>
    </location>
</feature>
<evidence type="ECO:0000256" key="1">
    <source>
        <dbReference type="ARBA" id="ARBA00022603"/>
    </source>
</evidence>
<evidence type="ECO:0000259" key="6">
    <source>
        <dbReference type="Pfam" id="PF08100"/>
    </source>
</evidence>
<dbReference type="Pfam" id="PF00891">
    <property type="entry name" value="Methyltransf_2"/>
    <property type="match status" value="1"/>
</dbReference>
<dbReference type="PANTHER" id="PTHR11746">
    <property type="entry name" value="O-METHYLTRANSFERASE"/>
    <property type="match status" value="1"/>
</dbReference>
<evidence type="ECO:0000256" key="4">
    <source>
        <dbReference type="PIRSR" id="PIRSR005739-1"/>
    </source>
</evidence>
<dbReference type="GO" id="GO:0009717">
    <property type="term" value="P:isoflavonoid biosynthetic process"/>
    <property type="evidence" value="ECO:0007669"/>
    <property type="project" value="UniProtKB-ARBA"/>
</dbReference>
<dbReference type="PROSITE" id="PS51683">
    <property type="entry name" value="SAM_OMT_II"/>
    <property type="match status" value="1"/>
</dbReference>
<evidence type="ECO:0000313" key="8">
    <source>
        <dbReference type="Proteomes" id="UP000288805"/>
    </source>
</evidence>
<dbReference type="SUPFAM" id="SSF53335">
    <property type="entry name" value="S-adenosyl-L-methionine-dependent methyltransferases"/>
    <property type="match status" value="1"/>
</dbReference>
<dbReference type="Pfam" id="PF08100">
    <property type="entry name" value="Dimerisation"/>
    <property type="match status" value="1"/>
</dbReference>
<sequence>MDHINGQGRSELFEAQSFIYKHVFSFMDSMSLKCAVQLGIPDAIHNHNQPITLPELASAIQVPPEKTSRLHQLMRLLVHSGFFAMQKVDENQEGYVLTPPSRLLVKGNATSLAPIVLGMLDPVLVTPWHFLGSWLQGSSLTAFEAAHGMDLWNYGNQNPEFFSLIVDVGGGTGTMARGICEAFPHLKCTVLDLPQVVANLPKSENLDYVGGDMFQSIPSADAIFIKSVLHNWGDEDCVKILKRCREAIPSSAEGGKVIIIDLVLSNKKDEHELAKTKLFNDMMMMVLVAGKERCEEEWEKLFLEAGFSHYKITPRFGVLSLIEVYP</sequence>